<dbReference type="EMBL" id="CACRXK020008022">
    <property type="protein sequence ID" value="CAB4013788.1"/>
    <property type="molecule type" value="Genomic_DNA"/>
</dbReference>
<organism evidence="8 9">
    <name type="scientific">Paramuricea clavata</name>
    <name type="common">Red gorgonian</name>
    <name type="synonym">Violescent sea-whip</name>
    <dbReference type="NCBI Taxonomy" id="317549"/>
    <lineage>
        <taxon>Eukaryota</taxon>
        <taxon>Metazoa</taxon>
        <taxon>Cnidaria</taxon>
        <taxon>Anthozoa</taxon>
        <taxon>Octocorallia</taxon>
        <taxon>Malacalcyonacea</taxon>
        <taxon>Plexauridae</taxon>
        <taxon>Paramuricea</taxon>
    </lineage>
</organism>
<protein>
    <submittedName>
        <fullName evidence="8">Probable C-mannosyltransferase DPY19L1</fullName>
    </submittedName>
</protein>
<comment type="similarity">
    <text evidence="2">Belongs to the dpy-19 family.</text>
</comment>
<evidence type="ECO:0000256" key="3">
    <source>
        <dbReference type="ARBA" id="ARBA00022676"/>
    </source>
</evidence>
<keyword evidence="7" id="KW-0472">Membrane</keyword>
<evidence type="ECO:0000256" key="4">
    <source>
        <dbReference type="ARBA" id="ARBA00022679"/>
    </source>
</evidence>
<sequence>TFYKLSKTLLLPCAFLGIVAVLFKVIKFEIHYWLWRDDEKPNGTADENGEDDMPLSNPKPCAEHFYHVLQASAFVIIAILIMRLKLFGTPALCIMASMVASREYFSFVGSKNRHQAILVILLAMMSVQGIDNLNTQFNTSGEYNNPHLEELISWIDTKTSKSHVFAGSMPAMATVKLTTKRPIVNHPHYEDAGLRERTKKVYQIYSRKPCEKSWQTLRDMGVNYIIIERNWCFGRSREKCSMPDIWDVEDNKNRGRPSCCSLLFRKVEEGSHVKPFQLAFRNNDYTVLRT</sequence>
<keyword evidence="6" id="KW-1133">Transmembrane helix</keyword>
<comment type="subcellular location">
    <subcellularLocation>
        <location evidence="1">Membrane</location>
        <topology evidence="1">Multi-pass membrane protein</topology>
    </subcellularLocation>
</comment>
<feature type="non-terminal residue" evidence="8">
    <location>
        <position position="1"/>
    </location>
</feature>
<comment type="caution">
    <text evidence="8">The sequence shown here is derived from an EMBL/GenBank/DDBJ whole genome shotgun (WGS) entry which is preliminary data.</text>
</comment>
<reference evidence="8" key="1">
    <citation type="submission" date="2020-04" db="EMBL/GenBank/DDBJ databases">
        <authorList>
            <person name="Alioto T."/>
            <person name="Alioto T."/>
            <person name="Gomez Garrido J."/>
        </authorList>
    </citation>
    <scope>NUCLEOTIDE SEQUENCE</scope>
    <source>
        <strain evidence="8">A484AB</strain>
    </source>
</reference>
<dbReference type="PANTHER" id="PTHR31488:SF1">
    <property type="entry name" value="C-MANNOSYLTRANSFERASE DPY19L1"/>
    <property type="match status" value="1"/>
</dbReference>
<evidence type="ECO:0000256" key="6">
    <source>
        <dbReference type="ARBA" id="ARBA00022989"/>
    </source>
</evidence>
<dbReference type="AlphaFoldDB" id="A0A6S7JU70"/>
<keyword evidence="5" id="KW-0812">Transmembrane</keyword>
<name>A0A6S7JU70_PARCT</name>
<evidence type="ECO:0000256" key="5">
    <source>
        <dbReference type="ARBA" id="ARBA00022692"/>
    </source>
</evidence>
<proteinExistence type="inferred from homology"/>
<accession>A0A6S7JU70</accession>
<gene>
    <name evidence="8" type="ORF">PACLA_8A044328</name>
</gene>
<dbReference type="Pfam" id="PF10034">
    <property type="entry name" value="Dpy19"/>
    <property type="match status" value="1"/>
</dbReference>
<keyword evidence="9" id="KW-1185">Reference proteome</keyword>
<dbReference type="InterPro" id="IPR018732">
    <property type="entry name" value="Dpy-19/Dpy-19-like"/>
</dbReference>
<dbReference type="OrthoDB" id="6019623at2759"/>
<evidence type="ECO:0000313" key="9">
    <source>
        <dbReference type="Proteomes" id="UP001152795"/>
    </source>
</evidence>
<evidence type="ECO:0000256" key="1">
    <source>
        <dbReference type="ARBA" id="ARBA00004141"/>
    </source>
</evidence>
<evidence type="ECO:0000256" key="2">
    <source>
        <dbReference type="ARBA" id="ARBA00008744"/>
    </source>
</evidence>
<evidence type="ECO:0000313" key="8">
    <source>
        <dbReference type="EMBL" id="CAB4013788.1"/>
    </source>
</evidence>
<dbReference type="GO" id="GO:0000030">
    <property type="term" value="F:mannosyltransferase activity"/>
    <property type="evidence" value="ECO:0007669"/>
    <property type="project" value="TreeGrafter"/>
</dbReference>
<keyword evidence="3" id="KW-0328">Glycosyltransferase</keyword>
<dbReference type="GO" id="GO:0005637">
    <property type="term" value="C:nuclear inner membrane"/>
    <property type="evidence" value="ECO:0007669"/>
    <property type="project" value="TreeGrafter"/>
</dbReference>
<evidence type="ECO:0000256" key="7">
    <source>
        <dbReference type="ARBA" id="ARBA00023136"/>
    </source>
</evidence>
<dbReference type="PANTHER" id="PTHR31488">
    <property type="entry name" value="DPY-19-LIKE 1, LIKE (H. SAPIENS)"/>
    <property type="match status" value="1"/>
</dbReference>
<keyword evidence="4" id="KW-0808">Transferase</keyword>
<dbReference type="Proteomes" id="UP001152795">
    <property type="component" value="Unassembled WGS sequence"/>
</dbReference>